<dbReference type="EMBL" id="CAJNOL010004048">
    <property type="protein sequence ID" value="CAF1579894.1"/>
    <property type="molecule type" value="Genomic_DNA"/>
</dbReference>
<dbReference type="EMBL" id="CAJOBD010001520">
    <property type="protein sequence ID" value="CAF3808130.1"/>
    <property type="molecule type" value="Genomic_DNA"/>
</dbReference>
<evidence type="ECO:0000313" key="9">
    <source>
        <dbReference type="Proteomes" id="UP000663870"/>
    </source>
</evidence>
<dbReference type="EMBL" id="CAJNOH010002783">
    <property type="protein sequence ID" value="CAF1309888.1"/>
    <property type="molecule type" value="Genomic_DNA"/>
</dbReference>
<feature type="compositionally biased region" description="Polar residues" evidence="1">
    <location>
        <begin position="233"/>
        <end position="247"/>
    </location>
</feature>
<reference evidence="2" key="1">
    <citation type="submission" date="2021-02" db="EMBL/GenBank/DDBJ databases">
        <authorList>
            <person name="Nowell W R."/>
        </authorList>
    </citation>
    <scope>NUCLEOTIDE SEQUENCE</scope>
</reference>
<evidence type="ECO:0000313" key="6">
    <source>
        <dbReference type="EMBL" id="CAF1579894.1"/>
    </source>
</evidence>
<comment type="caution">
    <text evidence="2">The sequence shown here is derived from an EMBL/GenBank/DDBJ whole genome shotgun (WGS) entry which is preliminary data.</text>
</comment>
<protein>
    <submittedName>
        <fullName evidence="2">Uncharacterized protein</fullName>
    </submittedName>
</protein>
<evidence type="ECO:0000313" key="4">
    <source>
        <dbReference type="EMBL" id="CAF1387856.1"/>
    </source>
</evidence>
<dbReference type="Proteomes" id="UP000663854">
    <property type="component" value="Unassembled WGS sequence"/>
</dbReference>
<evidence type="ECO:0000313" key="8">
    <source>
        <dbReference type="Proteomes" id="UP000663854"/>
    </source>
</evidence>
<evidence type="ECO:0000256" key="1">
    <source>
        <dbReference type="SAM" id="MobiDB-lite"/>
    </source>
</evidence>
<dbReference type="Proteomes" id="UP000663836">
    <property type="component" value="Unassembled WGS sequence"/>
</dbReference>
<sequence>MNIVKITHPFDANQLPKYVLSFTDEKFYAINNIPSFLLCHDVYVVIELDIDSKELDDLRQKVSFSCRDGTYRVKAAIKNDSKYFKKLLLSKLEENGKIKPRSRQTITKVYPASSILTQENHAEFVYNLIKKWVQDNKENFNFNELELKPDIDYTLTITDNNNVVEGVIRCKCGVKIKLRKKGDKFQITNFYKHLRSLTCSMMREKKRNIQQNQMLRNYINNSNNDVGSNNNNQTPVPSSATPQQSLSQISINAPTSSLYRASISSSSTTKGTKRISSSLIPTYSQQSSSSAKRHKK</sequence>
<proteinExistence type="predicted"/>
<dbReference type="EMBL" id="CAJNOT010003511">
    <property type="protein sequence ID" value="CAF1387856.1"/>
    <property type="molecule type" value="Genomic_DNA"/>
</dbReference>
<name>A0A815EDA2_9BILA</name>
<feature type="compositionally biased region" description="Low complexity" evidence="1">
    <location>
        <begin position="219"/>
        <end position="232"/>
    </location>
</feature>
<feature type="compositionally biased region" description="Low complexity" evidence="1">
    <location>
        <begin position="261"/>
        <end position="278"/>
    </location>
</feature>
<gene>
    <name evidence="7" type="ORF">JBS370_LOCUS15705</name>
    <name evidence="5" type="ORF">JXQ802_LOCUS46092</name>
    <name evidence="6" type="ORF">JXQ802_LOCUS46099</name>
    <name evidence="2" type="ORF">PYM288_LOCUS30359</name>
    <name evidence="3" type="ORF">PYM288_LOCUS30366</name>
    <name evidence="4" type="ORF">ZHD862_LOCUS32464</name>
</gene>
<evidence type="ECO:0000313" key="3">
    <source>
        <dbReference type="EMBL" id="CAF1310023.1"/>
    </source>
</evidence>
<evidence type="ECO:0000313" key="7">
    <source>
        <dbReference type="EMBL" id="CAF3808130.1"/>
    </source>
</evidence>
<dbReference type="EMBL" id="CAJNOH010002784">
    <property type="protein sequence ID" value="CAF1310023.1"/>
    <property type="molecule type" value="Genomic_DNA"/>
</dbReference>
<dbReference type="Proteomes" id="UP000663870">
    <property type="component" value="Unassembled WGS sequence"/>
</dbReference>
<organism evidence="2 8">
    <name type="scientific">Rotaria sordida</name>
    <dbReference type="NCBI Taxonomy" id="392033"/>
    <lineage>
        <taxon>Eukaryota</taxon>
        <taxon>Metazoa</taxon>
        <taxon>Spiralia</taxon>
        <taxon>Gnathifera</taxon>
        <taxon>Rotifera</taxon>
        <taxon>Eurotatoria</taxon>
        <taxon>Bdelloidea</taxon>
        <taxon>Philodinida</taxon>
        <taxon>Philodinidae</taxon>
        <taxon>Rotaria</taxon>
    </lineage>
</organism>
<dbReference type="EMBL" id="CAJNOL010004047">
    <property type="protein sequence ID" value="CAF1579837.1"/>
    <property type="molecule type" value="Genomic_DNA"/>
</dbReference>
<feature type="region of interest" description="Disordered" evidence="1">
    <location>
        <begin position="219"/>
        <end position="247"/>
    </location>
</feature>
<feature type="region of interest" description="Disordered" evidence="1">
    <location>
        <begin position="261"/>
        <end position="296"/>
    </location>
</feature>
<keyword evidence="9" id="KW-1185">Reference proteome</keyword>
<feature type="compositionally biased region" description="Polar residues" evidence="1">
    <location>
        <begin position="279"/>
        <end position="290"/>
    </location>
</feature>
<evidence type="ECO:0000313" key="2">
    <source>
        <dbReference type="EMBL" id="CAF1309888.1"/>
    </source>
</evidence>
<evidence type="ECO:0000313" key="5">
    <source>
        <dbReference type="EMBL" id="CAF1579837.1"/>
    </source>
</evidence>
<accession>A0A815EDA2</accession>
<dbReference type="Proteomes" id="UP000663864">
    <property type="component" value="Unassembled WGS sequence"/>
</dbReference>
<dbReference type="AlphaFoldDB" id="A0A815EDA2"/>